<evidence type="ECO:0000256" key="1">
    <source>
        <dbReference type="ARBA" id="ARBA00048864"/>
    </source>
</evidence>
<dbReference type="PANTHER" id="PTHR22897:SF8">
    <property type="entry name" value="SULFHYDRYL OXIDASE"/>
    <property type="match status" value="1"/>
</dbReference>
<dbReference type="InterPro" id="IPR042568">
    <property type="entry name" value="QSOX_FAD-bd_sf"/>
</dbReference>
<dbReference type="AlphaFoldDB" id="A0AAQ4ERP6"/>
<dbReference type="Pfam" id="PF00085">
    <property type="entry name" value="Thioredoxin"/>
    <property type="match status" value="1"/>
</dbReference>
<dbReference type="InterPro" id="IPR013766">
    <property type="entry name" value="Thioredoxin_domain"/>
</dbReference>
<accession>A0AAQ4ERP6</accession>
<dbReference type="GO" id="GO:0005615">
    <property type="term" value="C:extracellular space"/>
    <property type="evidence" value="ECO:0007669"/>
    <property type="project" value="TreeGrafter"/>
</dbReference>
<dbReference type="SUPFAM" id="SSF52833">
    <property type="entry name" value="Thioredoxin-like"/>
    <property type="match status" value="1"/>
</dbReference>
<name>A0AAQ4ERP6_AMBAM</name>
<dbReference type="GO" id="GO:0000139">
    <property type="term" value="C:Golgi membrane"/>
    <property type="evidence" value="ECO:0007669"/>
    <property type="project" value="TreeGrafter"/>
</dbReference>
<evidence type="ECO:0000313" key="4">
    <source>
        <dbReference type="Proteomes" id="UP001321473"/>
    </source>
</evidence>
<comment type="caution">
    <text evidence="3">The sequence shown here is derived from an EMBL/GenBank/DDBJ whole genome shotgun (WGS) entry which is preliminary data.</text>
</comment>
<dbReference type="InterPro" id="IPR039798">
    <property type="entry name" value="Sulfhydryl_oxidase"/>
</dbReference>
<organism evidence="3 4">
    <name type="scientific">Amblyomma americanum</name>
    <name type="common">Lone star tick</name>
    <dbReference type="NCBI Taxonomy" id="6943"/>
    <lineage>
        <taxon>Eukaryota</taxon>
        <taxon>Metazoa</taxon>
        <taxon>Ecdysozoa</taxon>
        <taxon>Arthropoda</taxon>
        <taxon>Chelicerata</taxon>
        <taxon>Arachnida</taxon>
        <taxon>Acari</taxon>
        <taxon>Parasitiformes</taxon>
        <taxon>Ixodida</taxon>
        <taxon>Ixodoidea</taxon>
        <taxon>Ixodidae</taxon>
        <taxon>Amblyomminae</taxon>
        <taxon>Amblyomma</taxon>
    </lineage>
</organism>
<dbReference type="EMBL" id="JARKHS020011898">
    <property type="protein sequence ID" value="KAK8777402.1"/>
    <property type="molecule type" value="Genomic_DNA"/>
</dbReference>
<evidence type="ECO:0000313" key="3">
    <source>
        <dbReference type="EMBL" id="KAK8777402.1"/>
    </source>
</evidence>
<dbReference type="Gene3D" id="1.20.120.1960">
    <property type="entry name" value="QSOX sulfhydryl oxidase domain"/>
    <property type="match status" value="1"/>
</dbReference>
<evidence type="ECO:0000259" key="2">
    <source>
        <dbReference type="PROSITE" id="PS51352"/>
    </source>
</evidence>
<gene>
    <name evidence="3" type="ORF">V5799_029255</name>
</gene>
<reference evidence="3 4" key="1">
    <citation type="journal article" date="2023" name="Arcadia Sci">
        <title>De novo assembly of a long-read Amblyomma americanum tick genome.</title>
        <authorList>
            <person name="Chou S."/>
            <person name="Poskanzer K.E."/>
            <person name="Rollins M."/>
            <person name="Thuy-Boun P.S."/>
        </authorList>
    </citation>
    <scope>NUCLEOTIDE SEQUENCE [LARGE SCALE GENOMIC DNA]</scope>
    <source>
        <strain evidence="3">F_SG_1</strain>
        <tissue evidence="3">Salivary glands</tissue>
    </source>
</reference>
<dbReference type="InterPro" id="IPR036249">
    <property type="entry name" value="Thioredoxin-like_sf"/>
</dbReference>
<dbReference type="GO" id="GO:0003756">
    <property type="term" value="F:protein disulfide isomerase activity"/>
    <property type="evidence" value="ECO:0007669"/>
    <property type="project" value="TreeGrafter"/>
</dbReference>
<dbReference type="GO" id="GO:0016971">
    <property type="term" value="F:flavin-dependent sulfhydryl oxidase activity"/>
    <property type="evidence" value="ECO:0007669"/>
    <property type="project" value="InterPro"/>
</dbReference>
<keyword evidence="4" id="KW-1185">Reference proteome</keyword>
<dbReference type="InterPro" id="IPR041269">
    <property type="entry name" value="QSOX_Trx1"/>
</dbReference>
<dbReference type="PROSITE" id="PS51352">
    <property type="entry name" value="THIOREDOXIN_2"/>
    <property type="match status" value="1"/>
</dbReference>
<feature type="domain" description="Thioredoxin" evidence="2">
    <location>
        <begin position="1"/>
        <end position="115"/>
    </location>
</feature>
<proteinExistence type="predicted"/>
<protein>
    <recommendedName>
        <fullName evidence="2">Thioredoxin domain-containing protein</fullName>
    </recommendedName>
</protein>
<dbReference type="GO" id="GO:0006457">
    <property type="term" value="P:protein folding"/>
    <property type="evidence" value="ECO:0007669"/>
    <property type="project" value="TreeGrafter"/>
</dbReference>
<dbReference type="InterPro" id="IPR040986">
    <property type="entry name" value="QSOX_FAD-bd_dom"/>
</dbReference>
<dbReference type="Pfam" id="PF18108">
    <property type="entry name" value="QSOX_Trx1"/>
    <property type="match status" value="1"/>
</dbReference>
<dbReference type="Pfam" id="PF18371">
    <property type="entry name" value="FAD_SOX"/>
    <property type="match status" value="1"/>
</dbReference>
<sequence length="355" mass="40042">MPLEVLNATSFQKVILNKENAWLVQFYNHWCGHCIKFSPLFRAFANDVAGWKPVISLAVIDCVDYMQTCRTYGINSYPTIKFFQAHSTLHDRGVEVETRHNLDQLRHQAVDLVDSKDAYRGPRPASWPPFEPLQGVRSIEELWQNAPAKTNTQILVVERNASYIGKEVTLELSSRQSIYVRRLVVSSDSSWLESLLPHATDASDVRWADLYALHRNGSTTRILRVNEENGSRELVLRALQPYIRVASSTPSSTPASTGPIQEISQVDTSRVYLADLNNALAYSLRQEVAGHQLLNRTELAALVHFVDILLKYFPGSWSMKQMLQNLHTFVTSSGGDSLRGEDLSAFLNKQVSLVL</sequence>
<dbReference type="Proteomes" id="UP001321473">
    <property type="component" value="Unassembled WGS sequence"/>
</dbReference>
<dbReference type="Gene3D" id="3.40.30.10">
    <property type="entry name" value="Glutaredoxin"/>
    <property type="match status" value="2"/>
</dbReference>
<comment type="catalytic activity">
    <reaction evidence="1">
        <text>2 R'C(R)SH + O2 = R'C(R)S-S(R)CR' + H2O2</text>
        <dbReference type="Rhea" id="RHEA:17357"/>
        <dbReference type="ChEBI" id="CHEBI:15379"/>
        <dbReference type="ChEBI" id="CHEBI:16240"/>
        <dbReference type="ChEBI" id="CHEBI:16520"/>
        <dbReference type="ChEBI" id="CHEBI:17412"/>
        <dbReference type="EC" id="1.8.3.2"/>
    </reaction>
</comment>
<dbReference type="PANTHER" id="PTHR22897">
    <property type="entry name" value="QUIESCIN Q6-RELATED SULFHYDRYL OXIDASE"/>
    <property type="match status" value="1"/>
</dbReference>